<comment type="subcellular location">
    <subcellularLocation>
        <location evidence="1">Nucleus</location>
    </subcellularLocation>
</comment>
<sequence length="692" mass="74804">MDTGNASTFSAKPPPLNSDQLNYLIWRYLQESGYAEAAVKLQREWKVDAENLPFAKCVKGQALVSLVQKGLRYHHLSLTIDENGRKSKQLNPSMFFFGPESEKPAPELPDLPEEPLPSAPSPNDSILAPQKHFRDVLINGIPERPSPTATAHLAPKRGRKTAASSERNGSSARKPSASASRAANASAMDVDMSNGHVLPLSDARSPSATEPGPDDAATAPILNGIKADERMDVDEESLIADQPNHEPLVEAVPPPVYTLQTGESIGVQVPPAKVANLAQSSTIFNLPQSTSGEVSRYLTRLAWHPRDGKVLAVMGDDFCGIWEITPPSSIPSPSRFLELVEANEAKLTSAVAWEPHGDMLAVATYTNQSGHIHVFDGQELCIVEDLTASQRAVTCILWHGQGTSLYGIAPYDSDTMDPSQTGGSSIVQWDHMNLPGGSPPSTILVPEVLMDMDGAFVDENGIICAAGQNAVYCCRTSPGLSIEQRWASDSASNDQWTFVRCAWRGGVNPLLVAASAETGALWMPAQNILRRGAHDAPITGLELRPRLSNAFTSMRKPEFATSSMDGTVRVWRYDEDTTSIAPVCKLIIGHGSPVMALAYSPDGFCLAGASYDTVRIWNAEHGHNLMATWKDDREMWNGSKLKDDDMVSLGGRSSVNGDTSQLSADHTLRWDGDSMKLAFGLGSQVAVIDFQR</sequence>
<evidence type="ECO:0000256" key="1">
    <source>
        <dbReference type="ARBA" id="ARBA00004123"/>
    </source>
</evidence>
<keyword evidence="4" id="KW-0539">Nucleus</keyword>
<dbReference type="GO" id="GO:0006357">
    <property type="term" value="P:regulation of transcription by RNA polymerase II"/>
    <property type="evidence" value="ECO:0007669"/>
    <property type="project" value="TreeGrafter"/>
</dbReference>
<dbReference type="InterPro" id="IPR036322">
    <property type="entry name" value="WD40_repeat_dom_sf"/>
</dbReference>
<keyword evidence="3" id="KW-0677">Repeat</keyword>
<dbReference type="Pfam" id="PF12894">
    <property type="entry name" value="ANAPC4_WD40"/>
    <property type="match status" value="1"/>
</dbReference>
<evidence type="ECO:0000256" key="6">
    <source>
        <dbReference type="SAM" id="MobiDB-lite"/>
    </source>
</evidence>
<feature type="region of interest" description="Disordered" evidence="6">
    <location>
        <begin position="96"/>
        <end position="127"/>
    </location>
</feature>
<protein>
    <recommendedName>
        <fullName evidence="7">Anaphase-promoting complex subunit 4-like WD40 domain-containing protein</fullName>
    </recommendedName>
</protein>
<dbReference type="AlphaFoldDB" id="A0AA38X7R7"/>
<dbReference type="PANTHER" id="PTHR22846:SF2">
    <property type="entry name" value="F-BOX-LIKE_WD REPEAT-CONTAINING PROTEIN EBI"/>
    <property type="match status" value="1"/>
</dbReference>
<keyword evidence="9" id="KW-1185">Reference proteome</keyword>
<dbReference type="InterPro" id="IPR024977">
    <property type="entry name" value="Apc4-like_WD40_dom"/>
</dbReference>
<proteinExistence type="predicted"/>
<feature type="region of interest" description="Disordered" evidence="6">
    <location>
        <begin position="140"/>
        <end position="221"/>
    </location>
</feature>
<accession>A0AA38X7R7</accession>
<dbReference type="GO" id="GO:0003714">
    <property type="term" value="F:transcription corepressor activity"/>
    <property type="evidence" value="ECO:0007669"/>
    <property type="project" value="InterPro"/>
</dbReference>
<dbReference type="InterPro" id="IPR006594">
    <property type="entry name" value="LisH"/>
</dbReference>
<name>A0AA38X7R7_9EURO</name>
<evidence type="ECO:0000259" key="7">
    <source>
        <dbReference type="Pfam" id="PF12894"/>
    </source>
</evidence>
<dbReference type="PANTHER" id="PTHR22846">
    <property type="entry name" value="WD40 REPEAT PROTEIN"/>
    <property type="match status" value="1"/>
</dbReference>
<feature type="repeat" description="WD" evidence="5">
    <location>
        <begin position="587"/>
        <end position="627"/>
    </location>
</feature>
<evidence type="ECO:0000256" key="4">
    <source>
        <dbReference type="ARBA" id="ARBA00023242"/>
    </source>
</evidence>
<keyword evidence="2 5" id="KW-0853">WD repeat</keyword>
<evidence type="ECO:0000256" key="2">
    <source>
        <dbReference type="ARBA" id="ARBA00022574"/>
    </source>
</evidence>
<dbReference type="Pfam" id="PF00400">
    <property type="entry name" value="WD40"/>
    <property type="match status" value="2"/>
</dbReference>
<gene>
    <name evidence="8" type="ORF">H2200_007149</name>
</gene>
<feature type="compositionally biased region" description="Low complexity" evidence="6">
    <location>
        <begin position="170"/>
        <end position="187"/>
    </location>
</feature>
<comment type="caution">
    <text evidence="8">The sequence shown here is derived from an EMBL/GenBank/DDBJ whole genome shotgun (WGS) entry which is preliminary data.</text>
</comment>
<dbReference type="Gene3D" id="1.20.960.30">
    <property type="match status" value="1"/>
</dbReference>
<feature type="domain" description="Anaphase-promoting complex subunit 4-like WD40" evidence="7">
    <location>
        <begin position="341"/>
        <end position="399"/>
    </location>
</feature>
<dbReference type="SMART" id="SM00320">
    <property type="entry name" value="WD40"/>
    <property type="match status" value="4"/>
</dbReference>
<evidence type="ECO:0000313" key="8">
    <source>
        <dbReference type="EMBL" id="KAJ9608161.1"/>
    </source>
</evidence>
<dbReference type="GO" id="GO:0034967">
    <property type="term" value="C:Set3 complex"/>
    <property type="evidence" value="ECO:0007669"/>
    <property type="project" value="TreeGrafter"/>
</dbReference>
<dbReference type="PROSITE" id="PS50896">
    <property type="entry name" value="LISH"/>
    <property type="match status" value="1"/>
</dbReference>
<organism evidence="8 9">
    <name type="scientific">Cladophialophora chaetospira</name>
    <dbReference type="NCBI Taxonomy" id="386627"/>
    <lineage>
        <taxon>Eukaryota</taxon>
        <taxon>Fungi</taxon>
        <taxon>Dikarya</taxon>
        <taxon>Ascomycota</taxon>
        <taxon>Pezizomycotina</taxon>
        <taxon>Eurotiomycetes</taxon>
        <taxon>Chaetothyriomycetidae</taxon>
        <taxon>Chaetothyriales</taxon>
        <taxon>Herpotrichiellaceae</taxon>
        <taxon>Cladophialophora</taxon>
    </lineage>
</organism>
<evidence type="ECO:0000313" key="9">
    <source>
        <dbReference type="Proteomes" id="UP001172673"/>
    </source>
</evidence>
<dbReference type="InterPro" id="IPR001680">
    <property type="entry name" value="WD40_rpt"/>
</dbReference>
<dbReference type="PROSITE" id="PS50082">
    <property type="entry name" value="WD_REPEATS_2"/>
    <property type="match status" value="1"/>
</dbReference>
<dbReference type="SUPFAM" id="SSF50978">
    <property type="entry name" value="WD40 repeat-like"/>
    <property type="match status" value="1"/>
</dbReference>
<evidence type="ECO:0000256" key="5">
    <source>
        <dbReference type="PROSITE-ProRule" id="PRU00221"/>
    </source>
</evidence>
<dbReference type="EMBL" id="JAPDRK010000010">
    <property type="protein sequence ID" value="KAJ9608161.1"/>
    <property type="molecule type" value="Genomic_DNA"/>
</dbReference>
<dbReference type="Proteomes" id="UP001172673">
    <property type="component" value="Unassembled WGS sequence"/>
</dbReference>
<dbReference type="InterPro" id="IPR045183">
    <property type="entry name" value="Ebi-like"/>
</dbReference>
<dbReference type="Gene3D" id="2.130.10.10">
    <property type="entry name" value="YVTN repeat-like/Quinoprotein amine dehydrogenase"/>
    <property type="match status" value="1"/>
</dbReference>
<dbReference type="SMART" id="SM00667">
    <property type="entry name" value="LisH"/>
    <property type="match status" value="1"/>
</dbReference>
<feature type="compositionally biased region" description="Pro residues" evidence="6">
    <location>
        <begin position="106"/>
        <end position="120"/>
    </location>
</feature>
<dbReference type="Pfam" id="PF08513">
    <property type="entry name" value="LisH"/>
    <property type="match status" value="1"/>
</dbReference>
<dbReference type="InterPro" id="IPR015943">
    <property type="entry name" value="WD40/YVTN_repeat-like_dom_sf"/>
</dbReference>
<reference evidence="8" key="1">
    <citation type="submission" date="2022-10" db="EMBL/GenBank/DDBJ databases">
        <title>Culturing micro-colonial fungi from biological soil crusts in the Mojave desert and describing Neophaeococcomyces mojavensis, and introducing the new genera and species Taxawa tesnikishii.</title>
        <authorList>
            <person name="Kurbessoian T."/>
            <person name="Stajich J.E."/>
        </authorList>
    </citation>
    <scope>NUCLEOTIDE SEQUENCE</scope>
    <source>
        <strain evidence="8">TK_41</strain>
    </source>
</reference>
<evidence type="ECO:0000256" key="3">
    <source>
        <dbReference type="ARBA" id="ARBA00022737"/>
    </source>
</evidence>